<protein>
    <submittedName>
        <fullName evidence="1">Uncharacterized protein</fullName>
    </submittedName>
</protein>
<dbReference type="HOGENOM" id="CLU_3294579_0_0_10"/>
<keyword evidence="2" id="KW-1185">Reference proteome</keyword>
<proteinExistence type="predicted"/>
<dbReference type="EMBL" id="ACIJ02000028">
    <property type="protein sequence ID" value="EEX70412.1"/>
    <property type="molecule type" value="Genomic_DNA"/>
</dbReference>
<evidence type="ECO:0000313" key="2">
    <source>
        <dbReference type="Proteomes" id="UP000003460"/>
    </source>
</evidence>
<evidence type="ECO:0000313" key="1">
    <source>
        <dbReference type="EMBL" id="EEX70412.1"/>
    </source>
</evidence>
<name>C9LJP0_9BACT</name>
<organism evidence="1 2">
    <name type="scientific">Alloprevotella tannerae ATCC 51259</name>
    <dbReference type="NCBI Taxonomy" id="626522"/>
    <lineage>
        <taxon>Bacteria</taxon>
        <taxon>Pseudomonadati</taxon>
        <taxon>Bacteroidota</taxon>
        <taxon>Bacteroidia</taxon>
        <taxon>Bacteroidales</taxon>
        <taxon>Prevotellaceae</taxon>
        <taxon>Alloprevotella</taxon>
    </lineage>
</organism>
<dbReference type="Proteomes" id="UP000003460">
    <property type="component" value="Unassembled WGS sequence"/>
</dbReference>
<dbReference type="AlphaFoldDB" id="C9LJP0"/>
<comment type="caution">
    <text evidence="1">The sequence shown here is derived from an EMBL/GenBank/DDBJ whole genome shotgun (WGS) entry which is preliminary data.</text>
</comment>
<reference evidence="1" key="1">
    <citation type="submission" date="2009-09" db="EMBL/GenBank/DDBJ databases">
        <authorList>
            <person name="Weinstock G."/>
            <person name="Sodergren E."/>
            <person name="Clifton S."/>
            <person name="Fulton L."/>
            <person name="Fulton B."/>
            <person name="Courtney L."/>
            <person name="Fronick C."/>
            <person name="Harrison M."/>
            <person name="Strong C."/>
            <person name="Farmer C."/>
            <person name="Delahaunty K."/>
            <person name="Markovic C."/>
            <person name="Hall O."/>
            <person name="Minx P."/>
            <person name="Tomlinson C."/>
            <person name="Mitreva M."/>
            <person name="Nelson J."/>
            <person name="Hou S."/>
            <person name="Wollam A."/>
            <person name="Pepin K.H."/>
            <person name="Johnson M."/>
            <person name="Bhonagiri V."/>
            <person name="Nash W.E."/>
            <person name="Warren W."/>
            <person name="Chinwalla A."/>
            <person name="Mardis E.R."/>
            <person name="Wilson R.K."/>
        </authorList>
    </citation>
    <scope>NUCLEOTIDE SEQUENCE [LARGE SCALE GENOMIC DNA]</scope>
    <source>
        <strain evidence="1">ATCC 51259</strain>
    </source>
</reference>
<accession>C9LJP0</accession>
<gene>
    <name evidence="1" type="ORF">GCWU000325_02453</name>
</gene>
<sequence length="40" mass="4908">MMNNLSNTIDLLHFQLASRVCRKRKFCAKNRRKKCFVWFC</sequence>